<evidence type="ECO:0000256" key="2">
    <source>
        <dbReference type="SAM" id="SignalP"/>
    </source>
</evidence>
<evidence type="ECO:0000313" key="4">
    <source>
        <dbReference type="Proteomes" id="UP000054988"/>
    </source>
</evidence>
<reference evidence="3 4" key="1">
    <citation type="submission" date="2015-12" db="EMBL/GenBank/DDBJ databases">
        <title>Draft genome sequence of Moniliophthora roreri, the causal agent of frosty pod rot of cacao.</title>
        <authorList>
            <person name="Aime M.C."/>
            <person name="Diaz-Valderrama J.R."/>
            <person name="Kijpornyongpan T."/>
            <person name="Phillips-Mora W."/>
        </authorList>
    </citation>
    <scope>NUCLEOTIDE SEQUENCE [LARGE SCALE GENOMIC DNA]</scope>
    <source>
        <strain evidence="3 4">MCA 2952</strain>
    </source>
</reference>
<gene>
    <name evidence="3" type="ORF">WG66_5784</name>
</gene>
<feature type="signal peptide" evidence="2">
    <location>
        <begin position="1"/>
        <end position="17"/>
    </location>
</feature>
<comment type="caution">
    <text evidence="3">The sequence shown here is derived from an EMBL/GenBank/DDBJ whole genome shotgun (WGS) entry which is preliminary data.</text>
</comment>
<organism evidence="3 4">
    <name type="scientific">Moniliophthora roreri</name>
    <name type="common">Frosty pod rot fungus</name>
    <name type="synonym">Monilia roreri</name>
    <dbReference type="NCBI Taxonomy" id="221103"/>
    <lineage>
        <taxon>Eukaryota</taxon>
        <taxon>Fungi</taxon>
        <taxon>Dikarya</taxon>
        <taxon>Basidiomycota</taxon>
        <taxon>Agaricomycotina</taxon>
        <taxon>Agaricomycetes</taxon>
        <taxon>Agaricomycetidae</taxon>
        <taxon>Agaricales</taxon>
        <taxon>Marasmiineae</taxon>
        <taxon>Marasmiaceae</taxon>
        <taxon>Moniliophthora</taxon>
    </lineage>
</organism>
<feature type="region of interest" description="Disordered" evidence="1">
    <location>
        <begin position="174"/>
        <end position="205"/>
    </location>
</feature>
<proteinExistence type="predicted"/>
<feature type="chain" id="PRO_5006902273" evidence="2">
    <location>
        <begin position="18"/>
        <end position="234"/>
    </location>
</feature>
<keyword evidence="2" id="KW-0732">Signal</keyword>
<evidence type="ECO:0000256" key="1">
    <source>
        <dbReference type="SAM" id="MobiDB-lite"/>
    </source>
</evidence>
<protein>
    <submittedName>
        <fullName evidence="3">Uncharacterized protein</fullName>
    </submittedName>
</protein>
<sequence>MYTPFALLPFLLLPVQGVIQTAFLDDTATANITYVEGWGEGNTCDTCNLKPDASKAFQGTWHDTTHFVENNKSTELHINFTGVSLEVFCILPPKDVPAVLNYSLLFELDGQPAGQPYIKRAEELTEEYQYNVSVIALKDLENKEHHFAMILNSTELNSVALFDYATVEFEGDNATSTGTSGSASSTPTGPSSIGTGSVTQPTGGATGNGNGALGLKTNVLLGGVGVLMGIALTA</sequence>
<dbReference type="AlphaFoldDB" id="A0A0W0FZ72"/>
<dbReference type="Proteomes" id="UP000054988">
    <property type="component" value="Unassembled WGS sequence"/>
</dbReference>
<name>A0A0W0FZ72_MONRR</name>
<dbReference type="EMBL" id="LATX01001438">
    <property type="protein sequence ID" value="KTB41635.1"/>
    <property type="molecule type" value="Genomic_DNA"/>
</dbReference>
<evidence type="ECO:0000313" key="3">
    <source>
        <dbReference type="EMBL" id="KTB41635.1"/>
    </source>
</evidence>
<feature type="compositionally biased region" description="Low complexity" evidence="1">
    <location>
        <begin position="174"/>
        <end position="197"/>
    </location>
</feature>
<accession>A0A0W0FZ72</accession>